<evidence type="ECO:0000256" key="3">
    <source>
        <dbReference type="ARBA" id="ARBA00023125"/>
    </source>
</evidence>
<evidence type="ECO:0000256" key="2">
    <source>
        <dbReference type="ARBA" id="ARBA00023015"/>
    </source>
</evidence>
<keyword evidence="10" id="KW-1185">Reference proteome</keyword>
<evidence type="ECO:0000256" key="7">
    <source>
        <dbReference type="SAM" id="MobiDB-lite"/>
    </source>
</evidence>
<evidence type="ECO:0000259" key="8">
    <source>
        <dbReference type="PROSITE" id="PS50217"/>
    </source>
</evidence>
<dbReference type="PANTHER" id="PTHR13044:SF14">
    <property type="entry name" value="CRYPTOCEPHAL, ISOFORM A"/>
    <property type="match status" value="1"/>
</dbReference>
<dbReference type="InterPro" id="IPR046347">
    <property type="entry name" value="bZIP_sf"/>
</dbReference>
<reference evidence="9 10" key="1">
    <citation type="submission" date="2024-04" db="EMBL/GenBank/DDBJ databases">
        <title>Symmetric and asymmetric DNA N6-adenine methylation regulates different biological responses in Mucorales.</title>
        <authorList>
            <consortium name="Lawrence Berkeley National Laboratory"/>
            <person name="Lax C."/>
            <person name="Mondo S.J."/>
            <person name="Osorio-Concepcion M."/>
            <person name="Muszewska A."/>
            <person name="Corrochano-Luque M."/>
            <person name="Gutierrez G."/>
            <person name="Riley R."/>
            <person name="Lipzen A."/>
            <person name="Guo J."/>
            <person name="Hundley H."/>
            <person name="Amirebrahimi M."/>
            <person name="Ng V."/>
            <person name="Lorenzo-Gutierrez D."/>
            <person name="Binder U."/>
            <person name="Yang J."/>
            <person name="Song Y."/>
            <person name="Canovas D."/>
            <person name="Navarro E."/>
            <person name="Freitag M."/>
            <person name="Gabaldon T."/>
            <person name="Grigoriev I.V."/>
            <person name="Corrochano L.M."/>
            <person name="Nicolas F.E."/>
            <person name="Garre V."/>
        </authorList>
    </citation>
    <scope>NUCLEOTIDE SEQUENCE [LARGE SCALE GENOMIC DNA]</scope>
    <source>
        <strain evidence="9 10">L51</strain>
    </source>
</reference>
<protein>
    <submittedName>
        <fullName evidence="9">Basic-leucine zipper transcription factor</fullName>
    </submittedName>
</protein>
<keyword evidence="3" id="KW-0238">DNA-binding</keyword>
<keyword evidence="4" id="KW-0804">Transcription</keyword>
<dbReference type="PROSITE" id="PS00036">
    <property type="entry name" value="BZIP_BASIC"/>
    <property type="match status" value="1"/>
</dbReference>
<accession>A0ABR3BHJ3</accession>
<evidence type="ECO:0000256" key="4">
    <source>
        <dbReference type="ARBA" id="ARBA00023163"/>
    </source>
</evidence>
<feature type="coiled-coil region" evidence="6">
    <location>
        <begin position="249"/>
        <end position="283"/>
    </location>
</feature>
<feature type="compositionally biased region" description="Low complexity" evidence="7">
    <location>
        <begin position="194"/>
        <end position="212"/>
    </location>
</feature>
<proteinExistence type="predicted"/>
<dbReference type="Proteomes" id="UP001448207">
    <property type="component" value="Unassembled WGS sequence"/>
</dbReference>
<dbReference type="PANTHER" id="PTHR13044">
    <property type="entry name" value="ACTIVATING TRANSCRIPTION FACTOR ATF 4/5"/>
    <property type="match status" value="1"/>
</dbReference>
<dbReference type="CDD" id="cd14705">
    <property type="entry name" value="bZIP_Zip1"/>
    <property type="match status" value="1"/>
</dbReference>
<evidence type="ECO:0000256" key="6">
    <source>
        <dbReference type="SAM" id="Coils"/>
    </source>
</evidence>
<dbReference type="PROSITE" id="PS50217">
    <property type="entry name" value="BZIP"/>
    <property type="match status" value="1"/>
</dbReference>
<comment type="caution">
    <text evidence="9">The sequence shown here is derived from an EMBL/GenBank/DDBJ whole genome shotgun (WGS) entry which is preliminary data.</text>
</comment>
<dbReference type="Pfam" id="PF07716">
    <property type="entry name" value="bZIP_2"/>
    <property type="match status" value="1"/>
</dbReference>
<dbReference type="InterPro" id="IPR004827">
    <property type="entry name" value="bZIP"/>
</dbReference>
<comment type="subcellular location">
    <subcellularLocation>
        <location evidence="1">Nucleus</location>
    </subcellularLocation>
</comment>
<name>A0ABR3BHJ3_PHYBL</name>
<feature type="domain" description="BZIP" evidence="8">
    <location>
        <begin position="224"/>
        <end position="287"/>
    </location>
</feature>
<keyword evidence="6" id="KW-0175">Coiled coil</keyword>
<evidence type="ECO:0000256" key="5">
    <source>
        <dbReference type="ARBA" id="ARBA00023242"/>
    </source>
</evidence>
<dbReference type="SMART" id="SM00338">
    <property type="entry name" value="BRLZ"/>
    <property type="match status" value="1"/>
</dbReference>
<dbReference type="SUPFAM" id="SSF57959">
    <property type="entry name" value="Leucine zipper domain"/>
    <property type="match status" value="1"/>
</dbReference>
<evidence type="ECO:0000313" key="9">
    <source>
        <dbReference type="EMBL" id="KAL0098181.1"/>
    </source>
</evidence>
<dbReference type="EMBL" id="JBCLYO010000001">
    <property type="protein sequence ID" value="KAL0098181.1"/>
    <property type="molecule type" value="Genomic_DNA"/>
</dbReference>
<gene>
    <name evidence="9" type="ORF">J3Q64DRAFT_1717079</name>
</gene>
<organism evidence="9 10">
    <name type="scientific">Phycomyces blakesleeanus</name>
    <dbReference type="NCBI Taxonomy" id="4837"/>
    <lineage>
        <taxon>Eukaryota</taxon>
        <taxon>Fungi</taxon>
        <taxon>Fungi incertae sedis</taxon>
        <taxon>Mucoromycota</taxon>
        <taxon>Mucoromycotina</taxon>
        <taxon>Mucoromycetes</taxon>
        <taxon>Mucorales</taxon>
        <taxon>Phycomycetaceae</taxon>
        <taxon>Phycomyces</taxon>
    </lineage>
</organism>
<keyword evidence="5" id="KW-0539">Nucleus</keyword>
<dbReference type="Gene3D" id="1.20.5.170">
    <property type="match status" value="1"/>
</dbReference>
<evidence type="ECO:0000256" key="1">
    <source>
        <dbReference type="ARBA" id="ARBA00004123"/>
    </source>
</evidence>
<keyword evidence="2" id="KW-0805">Transcription regulation</keyword>
<feature type="region of interest" description="Disordered" evidence="7">
    <location>
        <begin position="178"/>
        <end position="249"/>
    </location>
</feature>
<sequence>MSFPFSTFMSPLDSLVFDIPTEQQKTEQDAADELDLWTNAQFTFDVKPGSGIFEDDKTCSSATSPSVSAPSASFLSTPQFQPELDPITYENLVNYLDYELPQQQQQQQQQQLQQQQVQQIQPKQTQQQRPVPRTIVPVVEAPVATPARQLLLPKPPTMDASQLVNLLSQSLVPSAPLTVQHQPKQRKKSSIIAPTTTTTPTLTSANTTATSLKRAPDEVEEEFQAADEDKRRRNTAASARFRIKKKQREQAMEQTVREMTSKSDALQERVNELELEVKWLRGLLTEKDTKSSD</sequence>
<evidence type="ECO:0000313" key="10">
    <source>
        <dbReference type="Proteomes" id="UP001448207"/>
    </source>
</evidence>